<evidence type="ECO:0000313" key="1">
    <source>
        <dbReference type="EMBL" id="RZS56717.1"/>
    </source>
</evidence>
<dbReference type="Gene3D" id="3.40.50.300">
    <property type="entry name" value="P-loop containing nucleotide triphosphate hydrolases"/>
    <property type="match status" value="1"/>
</dbReference>
<evidence type="ECO:0008006" key="3">
    <source>
        <dbReference type="Google" id="ProtNLM"/>
    </source>
</evidence>
<dbReference type="RefSeq" id="WP_130481156.1">
    <property type="nucleotide sequence ID" value="NZ_SGWV01000008.1"/>
</dbReference>
<sequence length="232" mass="25062">MSVKNRPAIEGYIGASGSGKGVSITRRLAELAPARLVIWDPRDEYGRHAPATGSLGELVRQVRAAGPSGPVRTRYVPGGALALGEAFALVCLLVFEAGGLVFVAEELSDVTTASHAPPAWRRLITQGRHKGLHVIGAAQRPTLIDKTFLGNCTRVRCFILGYDADRRAMARELDCDDAAVSALGTDERDGGGVAIRYLERDRRARTIVQGRIDVSRAGRMTERQVPYVREAT</sequence>
<reference evidence="1 2" key="1">
    <citation type="submission" date="2019-02" db="EMBL/GenBank/DDBJ databases">
        <title>Genomic Encyclopedia of Type Strains, Phase IV (KMG-IV): sequencing the most valuable type-strain genomes for metagenomic binning, comparative biology and taxonomic classification.</title>
        <authorList>
            <person name="Goeker M."/>
        </authorList>
    </citation>
    <scope>NUCLEOTIDE SEQUENCE [LARGE SCALE GENOMIC DNA]</scope>
    <source>
        <strain evidence="1 2">DSM 10617</strain>
    </source>
</reference>
<evidence type="ECO:0000313" key="2">
    <source>
        <dbReference type="Proteomes" id="UP000293433"/>
    </source>
</evidence>
<proteinExistence type="predicted"/>
<organism evidence="1 2">
    <name type="scientific">Sphaerotilus mobilis</name>
    <dbReference type="NCBI Taxonomy" id="47994"/>
    <lineage>
        <taxon>Bacteria</taxon>
        <taxon>Pseudomonadati</taxon>
        <taxon>Pseudomonadota</taxon>
        <taxon>Betaproteobacteria</taxon>
        <taxon>Burkholderiales</taxon>
        <taxon>Sphaerotilaceae</taxon>
        <taxon>Sphaerotilus</taxon>
    </lineage>
</organism>
<comment type="caution">
    <text evidence="1">The sequence shown here is derived from an EMBL/GenBank/DDBJ whole genome shotgun (WGS) entry which is preliminary data.</text>
</comment>
<dbReference type="EMBL" id="SGWV01000008">
    <property type="protein sequence ID" value="RZS56717.1"/>
    <property type="molecule type" value="Genomic_DNA"/>
</dbReference>
<gene>
    <name evidence="1" type="ORF">EV685_1271</name>
</gene>
<dbReference type="SUPFAM" id="SSF52540">
    <property type="entry name" value="P-loop containing nucleoside triphosphate hydrolases"/>
    <property type="match status" value="1"/>
</dbReference>
<dbReference type="Proteomes" id="UP000293433">
    <property type="component" value="Unassembled WGS sequence"/>
</dbReference>
<dbReference type="InterPro" id="IPR027417">
    <property type="entry name" value="P-loop_NTPase"/>
</dbReference>
<dbReference type="AlphaFoldDB" id="A0A4Q7LRH9"/>
<dbReference type="OrthoDB" id="8588365at2"/>
<protein>
    <recommendedName>
        <fullName evidence="3">Helicase HerA central domain-containing protein</fullName>
    </recommendedName>
</protein>
<keyword evidence="2" id="KW-1185">Reference proteome</keyword>
<accession>A0A4Q7LRH9</accession>
<name>A0A4Q7LRH9_9BURK</name>